<feature type="compositionally biased region" description="Polar residues" evidence="1">
    <location>
        <begin position="92"/>
        <end position="101"/>
    </location>
</feature>
<feature type="region of interest" description="Disordered" evidence="1">
    <location>
        <begin position="49"/>
        <end position="74"/>
    </location>
</feature>
<organism evidence="3 4">
    <name type="scientific">Nocardioides nanhaiensis</name>
    <dbReference type="NCBI Taxonomy" id="1476871"/>
    <lineage>
        <taxon>Bacteria</taxon>
        <taxon>Bacillati</taxon>
        <taxon>Actinomycetota</taxon>
        <taxon>Actinomycetes</taxon>
        <taxon>Propionibacteriales</taxon>
        <taxon>Nocardioidaceae</taxon>
        <taxon>Nocardioides</taxon>
    </lineage>
</organism>
<evidence type="ECO:0008006" key="5">
    <source>
        <dbReference type="Google" id="ProtNLM"/>
    </source>
</evidence>
<reference evidence="4" key="1">
    <citation type="journal article" date="2019" name="Int. J. Syst. Evol. Microbiol.">
        <title>The Global Catalogue of Microorganisms (GCM) 10K type strain sequencing project: providing services to taxonomists for standard genome sequencing and annotation.</title>
        <authorList>
            <consortium name="The Broad Institute Genomics Platform"/>
            <consortium name="The Broad Institute Genome Sequencing Center for Infectious Disease"/>
            <person name="Wu L."/>
            <person name="Ma J."/>
        </authorList>
    </citation>
    <scope>NUCLEOTIDE SEQUENCE [LARGE SCALE GENOMIC DNA]</scope>
    <source>
        <strain evidence="4">JCM 18127</strain>
    </source>
</reference>
<feature type="region of interest" description="Disordered" evidence="1">
    <location>
        <begin position="92"/>
        <end position="121"/>
    </location>
</feature>
<keyword evidence="2" id="KW-0812">Transmembrane</keyword>
<name>A0ABP8WEV6_9ACTN</name>
<evidence type="ECO:0000256" key="2">
    <source>
        <dbReference type="SAM" id="Phobius"/>
    </source>
</evidence>
<feature type="transmembrane region" description="Helical" evidence="2">
    <location>
        <begin position="231"/>
        <end position="251"/>
    </location>
</feature>
<keyword evidence="4" id="KW-1185">Reference proteome</keyword>
<gene>
    <name evidence="3" type="ORF">GCM10023226_26280</name>
</gene>
<protein>
    <recommendedName>
        <fullName evidence="5">Sortase</fullName>
    </recommendedName>
</protein>
<accession>A0ABP8WEV6</accession>
<proteinExistence type="predicted"/>
<comment type="caution">
    <text evidence="3">The sequence shown here is derived from an EMBL/GenBank/DDBJ whole genome shotgun (WGS) entry which is preliminary data.</text>
</comment>
<evidence type="ECO:0000313" key="4">
    <source>
        <dbReference type="Proteomes" id="UP001500621"/>
    </source>
</evidence>
<sequence>MGTVTTHAPVSGPPSPATPHPPVRCAAAGLLVALLVLLVVGLGAPAGAQETPTAPADPGTGSGSSGTTETSVADRVKNARAVFVGTISTISRTGEATTPSPSLGGTDEGGTGSAGSAALQPSSVTFDAEQVYKPRGPRLITSDEVQVAIAGAATGCTADLQPGERYLVFADSNEGLQARPCDLVVADDATLTRVEELTGGSRPAVPVEPETAPTGLERVESAGPASFTRSAAPGVAFVLVGVLGLLGLSVVRRVRR</sequence>
<keyword evidence="2" id="KW-0472">Membrane</keyword>
<keyword evidence="2" id="KW-1133">Transmembrane helix</keyword>
<evidence type="ECO:0000256" key="1">
    <source>
        <dbReference type="SAM" id="MobiDB-lite"/>
    </source>
</evidence>
<dbReference type="Proteomes" id="UP001500621">
    <property type="component" value="Unassembled WGS sequence"/>
</dbReference>
<evidence type="ECO:0000313" key="3">
    <source>
        <dbReference type="EMBL" id="GAA4687199.1"/>
    </source>
</evidence>
<dbReference type="EMBL" id="BAABIM010000002">
    <property type="protein sequence ID" value="GAA4687199.1"/>
    <property type="molecule type" value="Genomic_DNA"/>
</dbReference>